<dbReference type="InterPro" id="IPR046348">
    <property type="entry name" value="SIS_dom_sf"/>
</dbReference>
<organism evidence="2 3">
    <name type="scientific">Amygdalobacter indicium</name>
    <dbReference type="NCBI Taxonomy" id="3029272"/>
    <lineage>
        <taxon>Bacteria</taxon>
        <taxon>Bacillati</taxon>
        <taxon>Bacillota</taxon>
        <taxon>Clostridia</taxon>
        <taxon>Eubacteriales</taxon>
        <taxon>Oscillospiraceae</taxon>
        <taxon>Amygdalobacter</taxon>
    </lineage>
</organism>
<dbReference type="EMBL" id="CP118868">
    <property type="protein sequence ID" value="WEG35691.1"/>
    <property type="molecule type" value="Genomic_DNA"/>
</dbReference>
<dbReference type="Proteomes" id="UP001220478">
    <property type="component" value="Chromosome"/>
</dbReference>
<evidence type="ECO:0000313" key="2">
    <source>
        <dbReference type="EMBL" id="WEG35691.1"/>
    </source>
</evidence>
<accession>A0ABY8C507</accession>
<keyword evidence="3" id="KW-1185">Reference proteome</keyword>
<dbReference type="SUPFAM" id="SSF53697">
    <property type="entry name" value="SIS domain"/>
    <property type="match status" value="1"/>
</dbReference>
<sequence length="271" mass="32074">MSTLYVKLSTTTIEMPPDSIEHHIARIMLKNINKLYELSINELSILCTVSKSTLSKFVRFLGFEDYQDFRGEAYKQRYKEVYVNGRYTMNITDFVCRQGMDEYIKILYEDMRNLLHNLDYKQIEKLITLIHDSEEVAAFGEVYSQTAALNFQYKMSFYKKFVYTTLNDQKQDEYIKKASSDTLLIIFSNSGRYIKVNHQLEQELQKKSFEQTGAHVALFTSNQSMLNDPRVDTCITWNYAESVQNHPFLYQLLIEEIAYLYKMKYYAEIEN</sequence>
<protein>
    <submittedName>
        <fullName evidence="2">MurR/RpiR family transcriptional regulator</fullName>
    </submittedName>
</protein>
<dbReference type="Gene3D" id="3.40.50.10490">
    <property type="entry name" value="Glucose-6-phosphate isomerase like protein, domain 1"/>
    <property type="match status" value="1"/>
</dbReference>
<dbReference type="InterPro" id="IPR036388">
    <property type="entry name" value="WH-like_DNA-bd_sf"/>
</dbReference>
<dbReference type="PANTHER" id="PTHR30514:SF1">
    <property type="entry name" value="HTH-TYPE TRANSCRIPTIONAL REGULATOR HEXR-RELATED"/>
    <property type="match status" value="1"/>
</dbReference>
<name>A0ABY8C507_9FIRM</name>
<dbReference type="InterPro" id="IPR009057">
    <property type="entry name" value="Homeodomain-like_sf"/>
</dbReference>
<feature type="domain" description="HTH rpiR-type" evidence="1">
    <location>
        <begin position="4"/>
        <end position="80"/>
    </location>
</feature>
<dbReference type="PROSITE" id="PS51071">
    <property type="entry name" value="HTH_RPIR"/>
    <property type="match status" value="1"/>
</dbReference>
<evidence type="ECO:0000313" key="3">
    <source>
        <dbReference type="Proteomes" id="UP001220478"/>
    </source>
</evidence>
<dbReference type="PANTHER" id="PTHR30514">
    <property type="entry name" value="GLUCOKINASE"/>
    <property type="match status" value="1"/>
</dbReference>
<gene>
    <name evidence="2" type="ORF">PYS61_00585</name>
</gene>
<dbReference type="RefSeq" id="WP_315571808.1">
    <property type="nucleotide sequence ID" value="NZ_CP118868.1"/>
</dbReference>
<dbReference type="Gene3D" id="1.10.10.10">
    <property type="entry name" value="Winged helix-like DNA-binding domain superfamily/Winged helix DNA-binding domain"/>
    <property type="match status" value="1"/>
</dbReference>
<dbReference type="InterPro" id="IPR047640">
    <property type="entry name" value="RpiR-like"/>
</dbReference>
<dbReference type="InterPro" id="IPR000281">
    <property type="entry name" value="HTH_RpiR"/>
</dbReference>
<evidence type="ECO:0000259" key="1">
    <source>
        <dbReference type="PROSITE" id="PS51071"/>
    </source>
</evidence>
<dbReference type="SUPFAM" id="SSF46689">
    <property type="entry name" value="Homeodomain-like"/>
    <property type="match status" value="1"/>
</dbReference>
<reference evidence="2 3" key="1">
    <citation type="submission" date="2023-02" db="EMBL/GenBank/DDBJ databases">
        <title>Novel Oscillospiraceae bacterial genomes.</title>
        <authorList>
            <person name="Srinivasan S."/>
            <person name="Austin M.N."/>
            <person name="Fiedler T.L."/>
            <person name="Strenk S.M."/>
            <person name="Agnew K.J."/>
            <person name="Nagana Gowda G.A."/>
            <person name="Raftery D."/>
            <person name="Beamer M.A."/>
            <person name="Achilles S.L."/>
            <person name="Wiesenfeld H.C."/>
            <person name="Fredricks D.N."/>
            <person name="Hillier S.L."/>
        </authorList>
    </citation>
    <scope>NUCLEOTIDE SEQUENCE [LARGE SCALE GENOMIC DNA]</scope>
    <source>
        <strain evidence="2 3">CHIC02 1186E3-8</strain>
    </source>
</reference>
<dbReference type="Pfam" id="PF01418">
    <property type="entry name" value="HTH_6"/>
    <property type="match status" value="1"/>
</dbReference>
<proteinExistence type="predicted"/>